<keyword evidence="1" id="KW-0812">Transmembrane</keyword>
<name>A0ABW8EJ08_STRT5</name>
<proteinExistence type="predicted"/>
<protein>
    <recommendedName>
        <fullName evidence="4">DUF3592 domain-containing protein</fullName>
    </recommendedName>
</protein>
<feature type="transmembrane region" description="Helical" evidence="1">
    <location>
        <begin position="70"/>
        <end position="87"/>
    </location>
</feature>
<dbReference type="RefSeq" id="WP_402382423.1">
    <property type="nucleotide sequence ID" value="NZ_JBIUYY010000008.1"/>
</dbReference>
<organism evidence="2 3">
    <name type="scientific">Streptomyces toxytricini</name>
    <name type="common">Actinomyces toxytricini</name>
    <dbReference type="NCBI Taxonomy" id="67369"/>
    <lineage>
        <taxon>Bacteria</taxon>
        <taxon>Bacillati</taxon>
        <taxon>Actinomycetota</taxon>
        <taxon>Actinomycetes</taxon>
        <taxon>Kitasatosporales</taxon>
        <taxon>Streptomycetaceae</taxon>
        <taxon>Streptomyces</taxon>
    </lineage>
</organism>
<dbReference type="Proteomes" id="UP001617351">
    <property type="component" value="Unassembled WGS sequence"/>
</dbReference>
<sequence length="203" mass="20400">MAEEGRGGAARRWAGVATCAAGPAALYGWARWCFSAEAAPSGALALAGGAVLAAGVAVAHLLLVGGARGVFGSLLLALAMLAAVSAADRAAARPATADCTVRSVDSRNQGSFGEGAPPPRTLHRLTLDCPGGYPDVLEDDRIAAPAGEEVRVAYDPRRRVAPEVEGTATPLVPALWSGLLLALAVLIAASRRAGSVVDGPADE</sequence>
<dbReference type="EMBL" id="JBIUYY010000008">
    <property type="protein sequence ID" value="MFJ2823194.1"/>
    <property type="molecule type" value="Genomic_DNA"/>
</dbReference>
<feature type="transmembrane region" description="Helical" evidence="1">
    <location>
        <begin position="42"/>
        <end position="63"/>
    </location>
</feature>
<comment type="caution">
    <text evidence="2">The sequence shown here is derived from an EMBL/GenBank/DDBJ whole genome shotgun (WGS) entry which is preliminary data.</text>
</comment>
<evidence type="ECO:0008006" key="4">
    <source>
        <dbReference type="Google" id="ProtNLM"/>
    </source>
</evidence>
<evidence type="ECO:0000313" key="2">
    <source>
        <dbReference type="EMBL" id="MFJ2823194.1"/>
    </source>
</evidence>
<reference evidence="2 3" key="1">
    <citation type="submission" date="2024-10" db="EMBL/GenBank/DDBJ databases">
        <title>The Natural Products Discovery Center: Release of the First 8490 Sequenced Strains for Exploring Actinobacteria Biosynthetic Diversity.</title>
        <authorList>
            <person name="Kalkreuter E."/>
            <person name="Kautsar S.A."/>
            <person name="Yang D."/>
            <person name="Bader C.D."/>
            <person name="Teijaro C.N."/>
            <person name="Fluegel L."/>
            <person name="Davis C.M."/>
            <person name="Simpson J.R."/>
            <person name="Lauterbach L."/>
            <person name="Steele A.D."/>
            <person name="Gui C."/>
            <person name="Meng S."/>
            <person name="Li G."/>
            <person name="Viehrig K."/>
            <person name="Ye F."/>
            <person name="Su P."/>
            <person name="Kiefer A.F."/>
            <person name="Nichols A."/>
            <person name="Cepeda A.J."/>
            <person name="Yan W."/>
            <person name="Fan B."/>
            <person name="Jiang Y."/>
            <person name="Adhikari A."/>
            <person name="Zheng C.-J."/>
            <person name="Schuster L."/>
            <person name="Cowan T.M."/>
            <person name="Smanski M.J."/>
            <person name="Chevrette M.G."/>
            <person name="De Carvalho L.P.S."/>
            <person name="Shen B."/>
        </authorList>
    </citation>
    <scope>NUCLEOTIDE SEQUENCE [LARGE SCALE GENOMIC DNA]</scope>
    <source>
        <strain evidence="2 3">NPDC087220</strain>
    </source>
</reference>
<accession>A0ABW8EJ08</accession>
<keyword evidence="1" id="KW-1133">Transmembrane helix</keyword>
<evidence type="ECO:0000256" key="1">
    <source>
        <dbReference type="SAM" id="Phobius"/>
    </source>
</evidence>
<feature type="transmembrane region" description="Helical" evidence="1">
    <location>
        <begin position="171"/>
        <end position="189"/>
    </location>
</feature>
<keyword evidence="1" id="KW-0472">Membrane</keyword>
<gene>
    <name evidence="2" type="ORF">ACIO7M_19070</name>
</gene>
<feature type="transmembrane region" description="Helical" evidence="1">
    <location>
        <begin position="12"/>
        <end position="30"/>
    </location>
</feature>
<keyword evidence="3" id="KW-1185">Reference proteome</keyword>
<evidence type="ECO:0000313" key="3">
    <source>
        <dbReference type="Proteomes" id="UP001617351"/>
    </source>
</evidence>